<keyword evidence="1" id="KW-0812">Transmembrane</keyword>
<evidence type="ECO:0000256" key="1">
    <source>
        <dbReference type="SAM" id="Phobius"/>
    </source>
</evidence>
<accession>A0A1X7UVS9</accession>
<organism evidence="2">
    <name type="scientific">Amphimedon queenslandica</name>
    <name type="common">Sponge</name>
    <dbReference type="NCBI Taxonomy" id="400682"/>
    <lineage>
        <taxon>Eukaryota</taxon>
        <taxon>Metazoa</taxon>
        <taxon>Porifera</taxon>
        <taxon>Demospongiae</taxon>
        <taxon>Heteroscleromorpha</taxon>
        <taxon>Haplosclerida</taxon>
        <taxon>Niphatidae</taxon>
        <taxon>Amphimedon</taxon>
    </lineage>
</organism>
<reference evidence="2" key="1">
    <citation type="submission" date="2017-05" db="UniProtKB">
        <authorList>
            <consortium name="EnsemblMetazoa"/>
        </authorList>
    </citation>
    <scope>IDENTIFICATION</scope>
</reference>
<keyword evidence="1" id="KW-0472">Membrane</keyword>
<proteinExistence type="predicted"/>
<evidence type="ECO:0000313" key="2">
    <source>
        <dbReference type="EnsemblMetazoa" id="Aqu2.1.31629_001"/>
    </source>
</evidence>
<feature type="transmembrane region" description="Helical" evidence="1">
    <location>
        <begin position="46"/>
        <end position="73"/>
    </location>
</feature>
<dbReference type="InParanoid" id="A0A1X7UVS9"/>
<protein>
    <submittedName>
        <fullName evidence="2">Uncharacterized protein</fullName>
    </submittedName>
</protein>
<keyword evidence="1" id="KW-1133">Transmembrane helix</keyword>
<dbReference type="AlphaFoldDB" id="A0A1X7UVS9"/>
<name>A0A1X7UVS9_AMPQE</name>
<sequence>MEDQPVPAKSHENTFELDEFNTNVRMEGAHLKEAALQNKQSKYSTWSAPLVVITVLLCLIVLLLVVILCFSLVQFSAKDAISASTSTVTTGAVAGNNGSPNFSQWANDI</sequence>
<dbReference type="EnsemblMetazoa" id="Aqu2.1.31629_001">
    <property type="protein sequence ID" value="Aqu2.1.31629_001"/>
    <property type="gene ID" value="Aqu2.1.31629"/>
</dbReference>